<accession>A0A8H7PI10</accession>
<protein>
    <submittedName>
        <fullName evidence="1">Uncharacterized protein</fullName>
    </submittedName>
</protein>
<dbReference type="EMBL" id="JAEPQZ010000013">
    <property type="protein sequence ID" value="KAG2174333.1"/>
    <property type="molecule type" value="Genomic_DNA"/>
</dbReference>
<comment type="caution">
    <text evidence="1">The sequence shown here is derived from an EMBL/GenBank/DDBJ whole genome shotgun (WGS) entry which is preliminary data.</text>
</comment>
<sequence>MSSVVVNANHHTTVSDSAEAINLPFIHNHNHGETHYPNLTFIDDNCSAKACGSHYHRGATPSGPLAARASTKSIPIYQKCGENSETT</sequence>
<organism evidence="1 2">
    <name type="scientific">Mortierella isabellina</name>
    <name type="common">Filamentous fungus</name>
    <name type="synonym">Umbelopsis isabellina</name>
    <dbReference type="NCBI Taxonomy" id="91625"/>
    <lineage>
        <taxon>Eukaryota</taxon>
        <taxon>Fungi</taxon>
        <taxon>Fungi incertae sedis</taxon>
        <taxon>Mucoromycota</taxon>
        <taxon>Mucoromycotina</taxon>
        <taxon>Umbelopsidomycetes</taxon>
        <taxon>Umbelopsidales</taxon>
        <taxon>Umbelopsidaceae</taxon>
        <taxon>Umbelopsis</taxon>
    </lineage>
</organism>
<gene>
    <name evidence="1" type="ORF">INT43_004356</name>
</gene>
<evidence type="ECO:0000313" key="2">
    <source>
        <dbReference type="Proteomes" id="UP000654370"/>
    </source>
</evidence>
<keyword evidence="2" id="KW-1185">Reference proteome</keyword>
<proteinExistence type="predicted"/>
<dbReference type="AlphaFoldDB" id="A0A8H7PI10"/>
<name>A0A8H7PI10_MORIS</name>
<dbReference type="Proteomes" id="UP000654370">
    <property type="component" value="Unassembled WGS sequence"/>
</dbReference>
<reference evidence="1" key="1">
    <citation type="submission" date="2020-12" db="EMBL/GenBank/DDBJ databases">
        <title>Metabolic potential, ecology and presence of endohyphal bacteria is reflected in genomic diversity of Mucoromycotina.</title>
        <authorList>
            <person name="Muszewska A."/>
            <person name="Okrasinska A."/>
            <person name="Steczkiewicz K."/>
            <person name="Drgas O."/>
            <person name="Orlowska M."/>
            <person name="Perlinska-Lenart U."/>
            <person name="Aleksandrzak-Piekarczyk T."/>
            <person name="Szatraj K."/>
            <person name="Zielenkiewicz U."/>
            <person name="Pilsyk S."/>
            <person name="Malc E."/>
            <person name="Mieczkowski P."/>
            <person name="Kruszewska J.S."/>
            <person name="Biernat P."/>
            <person name="Pawlowska J."/>
        </authorList>
    </citation>
    <scope>NUCLEOTIDE SEQUENCE</scope>
    <source>
        <strain evidence="1">WA0000067209</strain>
    </source>
</reference>
<evidence type="ECO:0000313" key="1">
    <source>
        <dbReference type="EMBL" id="KAG2174333.1"/>
    </source>
</evidence>